<gene>
    <name evidence="1" type="ORF">Acor_35370</name>
</gene>
<organism evidence="1 2">
    <name type="scientific">Acrocarpospora corrugata</name>
    <dbReference type="NCBI Taxonomy" id="35763"/>
    <lineage>
        <taxon>Bacteria</taxon>
        <taxon>Bacillati</taxon>
        <taxon>Actinomycetota</taxon>
        <taxon>Actinomycetes</taxon>
        <taxon>Streptosporangiales</taxon>
        <taxon>Streptosporangiaceae</taxon>
        <taxon>Acrocarpospora</taxon>
    </lineage>
</organism>
<dbReference type="RefSeq" id="WP_155337759.1">
    <property type="nucleotide sequence ID" value="NZ_BAAABN010000042.1"/>
</dbReference>
<dbReference type="PANTHER" id="PTHR38440:SF1">
    <property type="entry name" value="UPF0398 PROTEIN SPR0331"/>
    <property type="match status" value="1"/>
</dbReference>
<sequence>MRVAVTGHRDLTPETEDLVRAAMEGLLTPHGTAVVGISCLAPGADQIFAETVLSLGGRLEAILPVRGYGSVLPSEERERFEGLLDQADPVRCLTHDAPTPAVYAAANEVMLASADVLVAVWDGGPARGPGGTAEVVDAALRRAIPVKILWPDGATRAGD</sequence>
<proteinExistence type="predicted"/>
<keyword evidence="2" id="KW-1185">Reference proteome</keyword>
<accession>A0A5M3W2D9</accession>
<evidence type="ECO:0000313" key="2">
    <source>
        <dbReference type="Proteomes" id="UP000334990"/>
    </source>
</evidence>
<dbReference type="OrthoDB" id="3231229at2"/>
<comment type="caution">
    <text evidence="1">The sequence shown here is derived from an EMBL/GenBank/DDBJ whole genome shotgun (WGS) entry which is preliminary data.</text>
</comment>
<reference evidence="1 2" key="1">
    <citation type="submission" date="2019-10" db="EMBL/GenBank/DDBJ databases">
        <title>Whole genome shotgun sequence of Acrocarpospora corrugata NBRC 13972.</title>
        <authorList>
            <person name="Ichikawa N."/>
            <person name="Kimura A."/>
            <person name="Kitahashi Y."/>
            <person name="Komaki H."/>
            <person name="Oguchi A."/>
        </authorList>
    </citation>
    <scope>NUCLEOTIDE SEQUENCE [LARGE SCALE GENOMIC DNA]</scope>
    <source>
        <strain evidence="1 2">NBRC 13972</strain>
    </source>
</reference>
<dbReference type="Proteomes" id="UP000334990">
    <property type="component" value="Unassembled WGS sequence"/>
</dbReference>
<protein>
    <submittedName>
        <fullName evidence="1">Uncharacterized protein</fullName>
    </submittedName>
</protein>
<dbReference type="PANTHER" id="PTHR38440">
    <property type="entry name" value="UPF0398 PROTEIN YPSA"/>
    <property type="match status" value="1"/>
</dbReference>
<dbReference type="Gene3D" id="3.40.50.450">
    <property type="match status" value="1"/>
</dbReference>
<name>A0A5M3W2D9_9ACTN</name>
<dbReference type="InterPro" id="IPR010697">
    <property type="entry name" value="YspA"/>
</dbReference>
<dbReference type="SUPFAM" id="SSF102405">
    <property type="entry name" value="MCP/YpsA-like"/>
    <property type="match status" value="1"/>
</dbReference>
<evidence type="ECO:0000313" key="1">
    <source>
        <dbReference type="EMBL" id="GES01473.1"/>
    </source>
</evidence>
<dbReference type="AlphaFoldDB" id="A0A5M3W2D9"/>
<dbReference type="EMBL" id="BLAD01000051">
    <property type="protein sequence ID" value="GES01473.1"/>
    <property type="molecule type" value="Genomic_DNA"/>
</dbReference>